<keyword evidence="3" id="KW-1185">Reference proteome</keyword>
<organism evidence="2 3">
    <name type="scientific">Zasmidium cellare ATCC 36951</name>
    <dbReference type="NCBI Taxonomy" id="1080233"/>
    <lineage>
        <taxon>Eukaryota</taxon>
        <taxon>Fungi</taxon>
        <taxon>Dikarya</taxon>
        <taxon>Ascomycota</taxon>
        <taxon>Pezizomycotina</taxon>
        <taxon>Dothideomycetes</taxon>
        <taxon>Dothideomycetidae</taxon>
        <taxon>Mycosphaerellales</taxon>
        <taxon>Mycosphaerellaceae</taxon>
        <taxon>Zasmidium</taxon>
    </lineage>
</organism>
<dbReference type="AlphaFoldDB" id="A0A6A6BWV6"/>
<reference evidence="2" key="1">
    <citation type="journal article" date="2020" name="Stud. Mycol.">
        <title>101 Dothideomycetes genomes: a test case for predicting lifestyles and emergence of pathogens.</title>
        <authorList>
            <person name="Haridas S."/>
            <person name="Albert R."/>
            <person name="Binder M."/>
            <person name="Bloem J."/>
            <person name="Labutti K."/>
            <person name="Salamov A."/>
            <person name="Andreopoulos B."/>
            <person name="Baker S."/>
            <person name="Barry K."/>
            <person name="Bills G."/>
            <person name="Bluhm B."/>
            <person name="Cannon C."/>
            <person name="Castanera R."/>
            <person name="Culley D."/>
            <person name="Daum C."/>
            <person name="Ezra D."/>
            <person name="Gonzalez J."/>
            <person name="Henrissat B."/>
            <person name="Kuo A."/>
            <person name="Liang C."/>
            <person name="Lipzen A."/>
            <person name="Lutzoni F."/>
            <person name="Magnuson J."/>
            <person name="Mondo S."/>
            <person name="Nolan M."/>
            <person name="Ohm R."/>
            <person name="Pangilinan J."/>
            <person name="Park H.-J."/>
            <person name="Ramirez L."/>
            <person name="Alfaro M."/>
            <person name="Sun H."/>
            <person name="Tritt A."/>
            <person name="Yoshinaga Y."/>
            <person name="Zwiers L.-H."/>
            <person name="Turgeon B."/>
            <person name="Goodwin S."/>
            <person name="Spatafora J."/>
            <person name="Crous P."/>
            <person name="Grigoriev I."/>
        </authorList>
    </citation>
    <scope>NUCLEOTIDE SEQUENCE</scope>
    <source>
        <strain evidence="2">ATCC 36951</strain>
    </source>
</reference>
<dbReference type="GeneID" id="54567908"/>
<accession>A0A6A6BWV6</accession>
<proteinExistence type="predicted"/>
<feature type="region of interest" description="Disordered" evidence="1">
    <location>
        <begin position="1"/>
        <end position="55"/>
    </location>
</feature>
<gene>
    <name evidence="2" type="ORF">M409DRAFT_61011</name>
</gene>
<evidence type="ECO:0000313" key="2">
    <source>
        <dbReference type="EMBL" id="KAF2159185.1"/>
    </source>
</evidence>
<sequence length="301" mass="33862">MGLPGNGMPRNNHSRNIRHDSPMGTGTTYNDPIDLDDLPDPVLPSSSHRPQPATMAPRLKQTTIQHLTITKEIGEASNTDPRLKPDYIESLPAPIPESLPKNDLKIEDASDSAKTIIMKRIAVMASGVKNTDSGRPRAPEQRKACIQKHLPFVNQCVSTLEPEDQIACIEQFNIQVVWEHNKTLIATKHEVELVPFPPEAVAKLRQTYSLVPTPPAMIFQQAESLTAWPVEFQHRLPLVRKQQLEDLASGYSQVNQTWDKRMRKDFVGMWVRLCYTHNDRLTVLDPDYVVVGLVRGEVGDD</sequence>
<name>A0A6A6BWV6_ZASCE</name>
<dbReference type="EMBL" id="ML993641">
    <property type="protein sequence ID" value="KAF2159185.1"/>
    <property type="molecule type" value="Genomic_DNA"/>
</dbReference>
<evidence type="ECO:0000313" key="3">
    <source>
        <dbReference type="Proteomes" id="UP000799537"/>
    </source>
</evidence>
<dbReference type="RefSeq" id="XP_033660074.1">
    <property type="nucleotide sequence ID" value="XM_033814636.1"/>
</dbReference>
<evidence type="ECO:0000256" key="1">
    <source>
        <dbReference type="SAM" id="MobiDB-lite"/>
    </source>
</evidence>
<protein>
    <submittedName>
        <fullName evidence="2">Uncharacterized protein</fullName>
    </submittedName>
</protein>
<dbReference type="Proteomes" id="UP000799537">
    <property type="component" value="Unassembled WGS sequence"/>
</dbReference>